<evidence type="ECO:0000256" key="2">
    <source>
        <dbReference type="SAM" id="Phobius"/>
    </source>
</evidence>
<organism evidence="3 4">
    <name type="scientific">Sphaerisporangium aureirubrum</name>
    <dbReference type="NCBI Taxonomy" id="1544736"/>
    <lineage>
        <taxon>Bacteria</taxon>
        <taxon>Bacillati</taxon>
        <taxon>Actinomycetota</taxon>
        <taxon>Actinomycetes</taxon>
        <taxon>Streptosporangiales</taxon>
        <taxon>Streptosporangiaceae</taxon>
        <taxon>Sphaerisporangium</taxon>
    </lineage>
</organism>
<dbReference type="SUPFAM" id="SSF56112">
    <property type="entry name" value="Protein kinase-like (PK-like)"/>
    <property type="match status" value="1"/>
</dbReference>
<dbReference type="EMBL" id="JBHSRF010000040">
    <property type="protein sequence ID" value="MFC6084258.1"/>
    <property type="molecule type" value="Genomic_DNA"/>
</dbReference>
<evidence type="ECO:0008006" key="5">
    <source>
        <dbReference type="Google" id="ProtNLM"/>
    </source>
</evidence>
<feature type="region of interest" description="Disordered" evidence="1">
    <location>
        <begin position="1"/>
        <end position="66"/>
    </location>
</feature>
<feature type="compositionally biased region" description="Gly residues" evidence="1">
    <location>
        <begin position="29"/>
        <end position="56"/>
    </location>
</feature>
<accession>A0ABW1NN14</accession>
<keyword evidence="4" id="KW-1185">Reference proteome</keyword>
<dbReference type="Gene3D" id="1.10.510.10">
    <property type="entry name" value="Transferase(Phosphotransferase) domain 1"/>
    <property type="match status" value="1"/>
</dbReference>
<keyword evidence="2" id="KW-1133">Transmembrane helix</keyword>
<protein>
    <recommendedName>
        <fullName evidence="5">Ig-like domain-containing protein</fullName>
    </recommendedName>
</protein>
<reference evidence="4" key="1">
    <citation type="journal article" date="2019" name="Int. J. Syst. Evol. Microbiol.">
        <title>The Global Catalogue of Microorganisms (GCM) 10K type strain sequencing project: providing services to taxonomists for standard genome sequencing and annotation.</title>
        <authorList>
            <consortium name="The Broad Institute Genomics Platform"/>
            <consortium name="The Broad Institute Genome Sequencing Center for Infectious Disease"/>
            <person name="Wu L."/>
            <person name="Ma J."/>
        </authorList>
    </citation>
    <scope>NUCLEOTIDE SEQUENCE [LARGE SCALE GENOMIC DNA]</scope>
    <source>
        <strain evidence="4">JCM 30346</strain>
    </source>
</reference>
<gene>
    <name evidence="3" type="ORF">ACFP1K_24075</name>
</gene>
<evidence type="ECO:0000313" key="3">
    <source>
        <dbReference type="EMBL" id="MFC6084258.1"/>
    </source>
</evidence>
<sequence>MPYGDDTGPGGPAPGAGRHSGSDFPAGVRGPGFPSGTGGHGFPSGTGGTGAGGPTGPTGPSGPAGGGMGAIAGYRLTGRYRNGDAGVWVDAIAPDGVRAGALRLDPGALAIPGARERVVAAVTADRRLGQSGLGGLMPIDDLVAARDEIWLLTGRPGTPSLEELMNGRPGSTGPDAGSAATVLVETAQTLLAVHAAGLSHGALRPGTVVIGEDGATVLAERGLAEALRGEPNDARRDVAAWAVLARALTASWAAGDPRAAQLFERAAATASTHGLGAARDTLLEGRDLLPSGFTTRERLVRTIQWWSAGDAPTHDPSPAHGFAADSGEVVTLLYQPGTSSGTYGAPGAYGAAGAAGAAAGLGAAGTVPAGGSAASTVPAGGQASGEGMRFGPGVPADTAAAQIWRSGRDQMTVSTKDRASRPRKRRRGGVLGSGLIFLLILAAALYLWFQRGDPLAVSAVDVRAPKPKGCDVTLNVVGVITTNGSAGEVTYEWLPTGRKPIRHTDTVESGKTSHQVSLEWEIGGEGTKKLTARLRVLSPIGDQGPLEDKATFTYRC</sequence>
<feature type="transmembrane region" description="Helical" evidence="2">
    <location>
        <begin position="428"/>
        <end position="449"/>
    </location>
</feature>
<comment type="caution">
    <text evidence="3">The sequence shown here is derived from an EMBL/GenBank/DDBJ whole genome shotgun (WGS) entry which is preliminary data.</text>
</comment>
<evidence type="ECO:0000313" key="4">
    <source>
        <dbReference type="Proteomes" id="UP001596137"/>
    </source>
</evidence>
<evidence type="ECO:0000256" key="1">
    <source>
        <dbReference type="SAM" id="MobiDB-lite"/>
    </source>
</evidence>
<dbReference type="Proteomes" id="UP001596137">
    <property type="component" value="Unassembled WGS sequence"/>
</dbReference>
<name>A0ABW1NN14_9ACTN</name>
<dbReference type="RefSeq" id="WP_380757123.1">
    <property type="nucleotide sequence ID" value="NZ_JBHSRF010000040.1"/>
</dbReference>
<keyword evidence="2" id="KW-0472">Membrane</keyword>
<proteinExistence type="predicted"/>
<dbReference type="InterPro" id="IPR011009">
    <property type="entry name" value="Kinase-like_dom_sf"/>
</dbReference>
<keyword evidence="2" id="KW-0812">Transmembrane</keyword>